<dbReference type="RefSeq" id="WP_003346964.1">
    <property type="nucleotide sequence ID" value="NZ_ADWW01000001.1"/>
</dbReference>
<gene>
    <name evidence="1" type="ORF">BMMGA3_16415</name>
</gene>
<reference evidence="1 2" key="1">
    <citation type="journal article" date="2015" name="BMC Genomics">
        <title>Transcriptome analysis of thermophilic methylotrophic Bacillus methanolicus MGA3 using RNA-sequencing provides detailed insights into its previously uncharted transcriptional landscape.</title>
        <authorList>
            <person name="Irla M."/>
            <person name="Neshat A."/>
            <person name="Brautaset T."/>
            <person name="Ruckert C."/>
            <person name="Kalinowski J."/>
            <person name="Wendisch V.F."/>
        </authorList>
    </citation>
    <scope>NUCLEOTIDE SEQUENCE [LARGE SCALE GENOMIC DNA]</scope>
    <source>
        <strain evidence="2">MGA3 / ATCC 53907</strain>
    </source>
</reference>
<dbReference type="EMBL" id="CP007739">
    <property type="protein sequence ID" value="AIE61636.1"/>
    <property type="molecule type" value="Genomic_DNA"/>
</dbReference>
<keyword evidence="2" id="KW-1185">Reference proteome</keyword>
<proteinExistence type="predicted"/>
<dbReference type="HOGENOM" id="CLU_3095619_0_0_9"/>
<dbReference type="STRING" id="796606.BMMGA3_16415"/>
<dbReference type="KEGG" id="bmet:BMMGA3_16415"/>
<accession>I3EBT4</accession>
<dbReference type="Proteomes" id="UP000027602">
    <property type="component" value="Chromosome"/>
</dbReference>
<protein>
    <submittedName>
        <fullName evidence="1">Uncharacterized protein</fullName>
    </submittedName>
</protein>
<sequence length="51" mass="5893">MELNGKKLDPNDAKAIIKEIKNNKHISQSSSEKQKLIKDAWKNRDFLSNKP</sequence>
<evidence type="ECO:0000313" key="2">
    <source>
        <dbReference type="Proteomes" id="UP000027602"/>
    </source>
</evidence>
<organism evidence="1 2">
    <name type="scientific">Bacillus methanolicus (strain MGA3 / ATCC 53907)</name>
    <dbReference type="NCBI Taxonomy" id="796606"/>
    <lineage>
        <taxon>Bacteria</taxon>
        <taxon>Bacillati</taxon>
        <taxon>Bacillota</taxon>
        <taxon>Bacilli</taxon>
        <taxon>Bacillales</taxon>
        <taxon>Bacillaceae</taxon>
        <taxon>Bacillus</taxon>
    </lineage>
</organism>
<dbReference type="AlphaFoldDB" id="I3EBT4"/>
<name>I3EBT4_BACMM</name>
<evidence type="ECO:0000313" key="1">
    <source>
        <dbReference type="EMBL" id="AIE61636.1"/>
    </source>
</evidence>